<sequence length="63" mass="7187">PEFKFVCSQTNRPPKHSALGEIRQCIYDPRTDGLEYWLSGPEVDCHLLIVDLLLPYLGLIMKG</sequence>
<organism evidence="1 2">
    <name type="scientific">Meloidogyne incognita</name>
    <name type="common">Southern root-knot nematode worm</name>
    <name type="synonym">Oxyuris incognita</name>
    <dbReference type="NCBI Taxonomy" id="6306"/>
    <lineage>
        <taxon>Eukaryota</taxon>
        <taxon>Metazoa</taxon>
        <taxon>Ecdysozoa</taxon>
        <taxon>Nematoda</taxon>
        <taxon>Chromadorea</taxon>
        <taxon>Rhabditida</taxon>
        <taxon>Tylenchina</taxon>
        <taxon>Tylenchomorpha</taxon>
        <taxon>Tylenchoidea</taxon>
        <taxon>Meloidogynidae</taxon>
        <taxon>Meloidogyninae</taxon>
        <taxon>Meloidogyne</taxon>
        <taxon>Meloidogyne incognita group</taxon>
    </lineage>
</organism>
<dbReference type="WBParaSite" id="Minc3s11181g44697">
    <property type="protein sequence ID" value="Minc3s11181g44697"/>
    <property type="gene ID" value="Minc3s11181g44697"/>
</dbReference>
<protein>
    <submittedName>
        <fullName evidence="2">Uncharacterized protein</fullName>
    </submittedName>
</protein>
<dbReference type="Proteomes" id="UP000887563">
    <property type="component" value="Unplaced"/>
</dbReference>
<reference evidence="2" key="1">
    <citation type="submission" date="2022-11" db="UniProtKB">
        <authorList>
            <consortium name="WormBaseParasite"/>
        </authorList>
    </citation>
    <scope>IDENTIFICATION</scope>
</reference>
<keyword evidence="1" id="KW-1185">Reference proteome</keyword>
<name>A0A914P2V8_MELIC</name>
<evidence type="ECO:0000313" key="2">
    <source>
        <dbReference type="WBParaSite" id="Minc3s11181g44697"/>
    </source>
</evidence>
<evidence type="ECO:0000313" key="1">
    <source>
        <dbReference type="Proteomes" id="UP000887563"/>
    </source>
</evidence>
<dbReference type="AlphaFoldDB" id="A0A914P2V8"/>
<proteinExistence type="predicted"/>
<accession>A0A914P2V8</accession>